<feature type="region of interest" description="Disordered" evidence="1">
    <location>
        <begin position="1"/>
        <end position="29"/>
    </location>
</feature>
<dbReference type="CDD" id="cd01650">
    <property type="entry name" value="RT_nLTR_like"/>
    <property type="match status" value="1"/>
</dbReference>
<dbReference type="SUPFAM" id="SSF56672">
    <property type="entry name" value="DNA/RNA polymerases"/>
    <property type="match status" value="1"/>
</dbReference>
<dbReference type="PANTHER" id="PTHR33116:SF78">
    <property type="entry name" value="OS12G0587133 PROTEIN"/>
    <property type="match status" value="1"/>
</dbReference>
<keyword evidence="4" id="KW-1185">Reference proteome</keyword>
<dbReference type="Proteomes" id="UP000077755">
    <property type="component" value="Chromosome 2"/>
</dbReference>
<evidence type="ECO:0000259" key="2">
    <source>
        <dbReference type="PROSITE" id="PS50878"/>
    </source>
</evidence>
<dbReference type="InterPro" id="IPR000477">
    <property type="entry name" value="RT_dom"/>
</dbReference>
<dbReference type="GO" id="GO:0003723">
    <property type="term" value="F:RNA binding"/>
    <property type="evidence" value="ECO:0007669"/>
    <property type="project" value="InterPro"/>
</dbReference>
<dbReference type="InterPro" id="IPR035979">
    <property type="entry name" value="RBD_domain_sf"/>
</dbReference>
<feature type="compositionally biased region" description="Polar residues" evidence="1">
    <location>
        <begin position="9"/>
        <end position="19"/>
    </location>
</feature>
<dbReference type="Gene3D" id="3.30.70.330">
    <property type="match status" value="1"/>
</dbReference>
<feature type="region of interest" description="Disordered" evidence="1">
    <location>
        <begin position="305"/>
        <end position="329"/>
    </location>
</feature>
<dbReference type="Gene3D" id="3.60.10.10">
    <property type="entry name" value="Endonuclease/exonuclease/phosphatase"/>
    <property type="match status" value="1"/>
</dbReference>
<feature type="domain" description="Reverse transcriptase" evidence="2">
    <location>
        <begin position="910"/>
        <end position="1187"/>
    </location>
</feature>
<dbReference type="GO" id="GO:0003824">
    <property type="term" value="F:catalytic activity"/>
    <property type="evidence" value="ECO:0007669"/>
    <property type="project" value="InterPro"/>
</dbReference>
<feature type="region of interest" description="Disordered" evidence="1">
    <location>
        <begin position="477"/>
        <end position="503"/>
    </location>
</feature>
<accession>A0AAF0WDW2</accession>
<evidence type="ECO:0000313" key="3">
    <source>
        <dbReference type="EMBL" id="WOG86478.1"/>
    </source>
</evidence>
<proteinExistence type="predicted"/>
<protein>
    <recommendedName>
        <fullName evidence="2">Reverse transcriptase domain-containing protein</fullName>
    </recommendedName>
</protein>
<sequence>MRREKSEFRNSNFKISNEQPGDDRNSREGQWFRISRHPTTGKRVIVPDNGATSGQQHTAYGDYGREQTYAQVLTGSVPARRKEPCSEDPIKQKITRNGCLSVMINNLPEHTNIREMWLRFNGKRYIKKNVLPRKKDKFNKRFGFLIVAKLSEAQELITDFNGRWMGSNKLVVYLARDSHRRVDLVKQPSFRTVQGTITPNCSKLLNRSFIGTTAETVQEDVLQEKILNRGFTFIQVRHLTTWILCDGLPLSAWNKETWELILGDWGSLVSTFPENMEMFNKHNRMVCITTWKVIPIEETLKVMSASQTSSQLPESEKEVSRSSNQSIENSFHPEEQSSYILDMQDNRRPKSQSNDLSARDHILHLDQWEYGKWNLREPADNSSSDSSKRQDGLFSACMNKAYDLAEVEEVRGDEIYFFGPQEQLDTQFVTSMSQVNLGKKVGRPRKKVEFRNVFDIKSFKKRKRKNTKVQSDKLVKAFKSPDKRGKRKMAQEPSHKPGGVQLLESGKDMTSQILETAEMMGLVLQEDRQQAYEKIQKMSQPHEEFCCVNLYMPHKRKRRRQVWQNLNLLLDRFSSLPICIIGDFNCILSKQDRYNCQYRKSDTEELKEFLARAGLWDVPIHKGEYTWFGPGSKCSRLDRAIINHVWEEKGEWLLESQGKMSSDHAAILLSQGRMDWGYKPFKVYNAWLAKDDFLKMVTDHWGRMSESNLNLHGKLKSLRWTIKEWYRVNEKPSDVISRLENRRNTLLGKSDSEPELQATEEQLWELYREQEQILRQQAKLNWELHGDSNSKYFHRLVQYRRKQNHIRGILHDGIWYHRPDQIKNLFLDHFEGFFNREQPEINFDIQGLITKQLSADETLQLEREFTLEELFGALMSMDSNKSPGPDGISVEYLKKMWTSIHPDVLKMVQEFCYQGKLPNGLNSSFICLIPKKETPTSVCDFRPISLINCVLKILLKALSLRLGQHIPSLVSEVQSGFIKSRNITDSFLVTQEVVHSVQSKRVKGFILKLDFEKAFDSVNWNFLFKALNAFGFGNKWIQWIKVILESTRMSILVNGSPTREFGMSRGLRQGDPMSPMLFNLVADLLHLLLDKAMELGFFKGLILGSSPPISHVQYADDTILFSENSILDCQGVKLILLLFQILSGLKINFRKSVLYAHEPGSDLVKQCAQILGCQSGSWPFPYVGFQVGVSPKRRTFWKPILTKVKTRLSSWKSHILNKAGRATLIKSTLNNLPIYWFSVFKTSKEINDAIDKIRRGFFWKELDERDNHCRKMHLIGWSTICQPKKEGGLGIGFLDTKNEALLAKWWWRFYKEKNGLWRKILVGKYGADCLNTLREAWKNKLKINASPVIKISSWQDGVTSFSGSFQRIRVLYKHVSGSICLASMFWSIWIARNELIFRGFRISPKSLELAIKYRAFLWARAAKLISQSLMSSWAISPAHSVHIYSRKNLNSWLTNWLSIYQYAGFIDGSFQLKA</sequence>
<dbReference type="Pfam" id="PF14529">
    <property type="entry name" value="Exo_endo_phos_2"/>
    <property type="match status" value="1"/>
</dbReference>
<reference evidence="3" key="2">
    <citation type="submission" date="2022-03" db="EMBL/GenBank/DDBJ databases">
        <title>Draft title - Genomic analysis of global carrot germplasm unveils the trajectory of domestication and the origin of high carotenoid orange carrot.</title>
        <authorList>
            <person name="Iorizzo M."/>
            <person name="Ellison S."/>
            <person name="Senalik D."/>
            <person name="Macko-Podgorni A."/>
            <person name="Grzebelus D."/>
            <person name="Bostan H."/>
            <person name="Rolling W."/>
            <person name="Curaba J."/>
            <person name="Simon P."/>
        </authorList>
    </citation>
    <scope>NUCLEOTIDE SEQUENCE</scope>
    <source>
        <tissue evidence="3">Leaf</tissue>
    </source>
</reference>
<dbReference type="SUPFAM" id="SSF54928">
    <property type="entry name" value="RNA-binding domain, RBD"/>
    <property type="match status" value="1"/>
</dbReference>
<dbReference type="EMBL" id="CP093344">
    <property type="protein sequence ID" value="WOG86478.1"/>
    <property type="molecule type" value="Genomic_DNA"/>
</dbReference>
<dbReference type="InterPro" id="IPR000504">
    <property type="entry name" value="RRM_dom"/>
</dbReference>
<dbReference type="SMART" id="SM00360">
    <property type="entry name" value="RRM"/>
    <property type="match status" value="1"/>
</dbReference>
<name>A0AAF0WDW2_DAUCS</name>
<dbReference type="InterPro" id="IPR012677">
    <property type="entry name" value="Nucleotide-bd_a/b_plait_sf"/>
</dbReference>
<dbReference type="Pfam" id="PF00078">
    <property type="entry name" value="RVT_1"/>
    <property type="match status" value="1"/>
</dbReference>
<dbReference type="InterPro" id="IPR036691">
    <property type="entry name" value="Endo/exonu/phosph_ase_sf"/>
</dbReference>
<organism evidence="3 4">
    <name type="scientific">Daucus carota subsp. sativus</name>
    <name type="common">Carrot</name>
    <dbReference type="NCBI Taxonomy" id="79200"/>
    <lineage>
        <taxon>Eukaryota</taxon>
        <taxon>Viridiplantae</taxon>
        <taxon>Streptophyta</taxon>
        <taxon>Embryophyta</taxon>
        <taxon>Tracheophyta</taxon>
        <taxon>Spermatophyta</taxon>
        <taxon>Magnoliopsida</taxon>
        <taxon>eudicotyledons</taxon>
        <taxon>Gunneridae</taxon>
        <taxon>Pentapetalae</taxon>
        <taxon>asterids</taxon>
        <taxon>campanulids</taxon>
        <taxon>Apiales</taxon>
        <taxon>Apiaceae</taxon>
        <taxon>Apioideae</taxon>
        <taxon>Scandiceae</taxon>
        <taxon>Daucinae</taxon>
        <taxon>Daucus</taxon>
        <taxon>Daucus sect. Daucus</taxon>
    </lineage>
</organism>
<reference evidence="3" key="1">
    <citation type="journal article" date="2016" name="Nat. Genet.">
        <title>A high-quality carrot genome assembly provides new insights into carotenoid accumulation and asterid genome evolution.</title>
        <authorList>
            <person name="Iorizzo M."/>
            <person name="Ellison S."/>
            <person name="Senalik D."/>
            <person name="Zeng P."/>
            <person name="Satapoomin P."/>
            <person name="Huang J."/>
            <person name="Bowman M."/>
            <person name="Iovene M."/>
            <person name="Sanseverino W."/>
            <person name="Cavagnaro P."/>
            <person name="Yildiz M."/>
            <person name="Macko-Podgorni A."/>
            <person name="Moranska E."/>
            <person name="Grzebelus E."/>
            <person name="Grzebelus D."/>
            <person name="Ashrafi H."/>
            <person name="Zheng Z."/>
            <person name="Cheng S."/>
            <person name="Spooner D."/>
            <person name="Van Deynze A."/>
            <person name="Simon P."/>
        </authorList>
    </citation>
    <scope>NUCLEOTIDE SEQUENCE</scope>
    <source>
        <tissue evidence="3">Leaf</tissue>
    </source>
</reference>
<dbReference type="PANTHER" id="PTHR33116">
    <property type="entry name" value="REVERSE TRANSCRIPTASE ZINC-BINDING DOMAIN-CONTAINING PROTEIN-RELATED-RELATED"/>
    <property type="match status" value="1"/>
</dbReference>
<feature type="compositionally biased region" description="Basic and acidic residues" evidence="1">
    <location>
        <begin position="477"/>
        <end position="495"/>
    </location>
</feature>
<dbReference type="InterPro" id="IPR043502">
    <property type="entry name" value="DNA/RNA_pol_sf"/>
</dbReference>
<dbReference type="SUPFAM" id="SSF56219">
    <property type="entry name" value="DNase I-like"/>
    <property type="match status" value="1"/>
</dbReference>
<dbReference type="InterPro" id="IPR005135">
    <property type="entry name" value="Endo/exonuclease/phosphatase"/>
</dbReference>
<dbReference type="PROSITE" id="PS50878">
    <property type="entry name" value="RT_POL"/>
    <property type="match status" value="1"/>
</dbReference>
<gene>
    <name evidence="3" type="ORF">DCAR_0205685</name>
</gene>
<evidence type="ECO:0000313" key="4">
    <source>
        <dbReference type="Proteomes" id="UP000077755"/>
    </source>
</evidence>
<evidence type="ECO:0000256" key="1">
    <source>
        <dbReference type="SAM" id="MobiDB-lite"/>
    </source>
</evidence>